<accession>A0ACC3Z3N2</accession>
<gene>
    <name evidence="1" type="ORF">CTRU02_205305</name>
</gene>
<proteinExistence type="predicted"/>
<dbReference type="Proteomes" id="UP000805649">
    <property type="component" value="Unassembled WGS sequence"/>
</dbReference>
<name>A0ACC3Z3N2_COLTU</name>
<keyword evidence="2" id="KW-1185">Reference proteome</keyword>
<reference evidence="1 2" key="1">
    <citation type="journal article" date="2020" name="Phytopathology">
        <title>Genome Sequence Resources of Colletotrichum truncatum, C. plurivorum, C. musicola, and C. sojae: Four Species Pathogenic to Soybean (Glycine max).</title>
        <authorList>
            <person name="Rogerio F."/>
            <person name="Boufleur T.R."/>
            <person name="Ciampi-Guillardi M."/>
            <person name="Sukno S.A."/>
            <person name="Thon M.R."/>
            <person name="Massola Junior N.S."/>
            <person name="Baroncelli R."/>
        </authorList>
    </citation>
    <scope>NUCLEOTIDE SEQUENCE [LARGE SCALE GENOMIC DNA]</scope>
    <source>
        <strain evidence="1 2">CMES1059</strain>
    </source>
</reference>
<organism evidence="1 2">
    <name type="scientific">Colletotrichum truncatum</name>
    <name type="common">Anthracnose fungus</name>
    <name type="synonym">Colletotrichum capsici</name>
    <dbReference type="NCBI Taxonomy" id="5467"/>
    <lineage>
        <taxon>Eukaryota</taxon>
        <taxon>Fungi</taxon>
        <taxon>Dikarya</taxon>
        <taxon>Ascomycota</taxon>
        <taxon>Pezizomycotina</taxon>
        <taxon>Sordariomycetes</taxon>
        <taxon>Hypocreomycetidae</taxon>
        <taxon>Glomerellales</taxon>
        <taxon>Glomerellaceae</taxon>
        <taxon>Colletotrichum</taxon>
        <taxon>Colletotrichum truncatum species complex</taxon>
    </lineage>
</organism>
<protein>
    <submittedName>
        <fullName evidence="1">Uncharacterized protein</fullName>
    </submittedName>
</protein>
<evidence type="ECO:0000313" key="2">
    <source>
        <dbReference type="Proteomes" id="UP000805649"/>
    </source>
</evidence>
<sequence>MAALAAIEMDTDTDNPIKASKASKISRTSQLLKKPKSADAKIDVNKPETKPISKKTVEAKSSDENSIPLLCCVCPSHPRFSDVSHLLTHLSSKGHLHTLNTTRLSSLADLSAAETIATYDKWYAQNNLHQMLAERLLAAKDGKEKGRRVSLVLSQSQKRKKTLLSRTNAGTDGGHSWTSSRVKNEPGLQHQQAITFYGDSSRSPAMDSLGNIQDWAEDGADFVRLKGIIWPGMSLFDSATPEQKKKRNQRKDASVLQQMMLDSQSVTSTELVSNLRFEVERTRDVYDAPSVEGSPLAKKPRGRKRRSHTGVDNGNGSPEVLVKAEPESDEEPAKPAARGKRMHFKNEIQMNKHTLKLSPSPGADIEFNAEKLEVASDVGNVTMTEDPLRLNLNVVSEQSHIGNGFDAELDDSSFGEDPSNFTTNHSFTIPEEPDVFPDGIPTAQAFQRDFLDEARFDIRNRIPLQPMNSNSNMSLASSTPAAKQPSQRFIRGKENNHGLQEQGLGNRNFHTSDPNIRLSQTRMPSMGTTNPFNNYQQQQTPDMVYHPNSQFSWLPPVSRAPTNAFHPINGNPNHHLFFGNQLLSMAVNAYNNNNNNENDQGQSSGMFNEGV</sequence>
<comment type="caution">
    <text evidence="1">The sequence shown here is derived from an EMBL/GenBank/DDBJ whole genome shotgun (WGS) entry which is preliminary data.</text>
</comment>
<evidence type="ECO:0000313" key="1">
    <source>
        <dbReference type="EMBL" id="KAL0938695.1"/>
    </source>
</evidence>
<dbReference type="EMBL" id="VUJX02000003">
    <property type="protein sequence ID" value="KAL0938695.1"/>
    <property type="molecule type" value="Genomic_DNA"/>
</dbReference>